<dbReference type="EMBL" id="JAUEDM010000002">
    <property type="protein sequence ID" value="KAK3324912.1"/>
    <property type="molecule type" value="Genomic_DNA"/>
</dbReference>
<evidence type="ECO:0000313" key="2">
    <source>
        <dbReference type="EMBL" id="KAK3324912.1"/>
    </source>
</evidence>
<feature type="region of interest" description="Disordered" evidence="1">
    <location>
        <begin position="47"/>
        <end position="75"/>
    </location>
</feature>
<reference evidence="2" key="2">
    <citation type="submission" date="2023-06" db="EMBL/GenBank/DDBJ databases">
        <authorList>
            <consortium name="Lawrence Berkeley National Laboratory"/>
            <person name="Haridas S."/>
            <person name="Hensen N."/>
            <person name="Bonometti L."/>
            <person name="Westerberg I."/>
            <person name="Brannstrom I.O."/>
            <person name="Guillou S."/>
            <person name="Cros-Aarteil S."/>
            <person name="Calhoun S."/>
            <person name="Kuo A."/>
            <person name="Mondo S."/>
            <person name="Pangilinan J."/>
            <person name="Riley R."/>
            <person name="Labutti K."/>
            <person name="Andreopoulos B."/>
            <person name="Lipzen A."/>
            <person name="Chen C."/>
            <person name="Yanf M."/>
            <person name="Daum C."/>
            <person name="Ng V."/>
            <person name="Clum A."/>
            <person name="Steindorff A."/>
            <person name="Ohm R."/>
            <person name="Martin F."/>
            <person name="Silar P."/>
            <person name="Natvig D."/>
            <person name="Lalanne C."/>
            <person name="Gautier V."/>
            <person name="Ament-Velasquez S.L."/>
            <person name="Kruys A."/>
            <person name="Hutchinson M.I."/>
            <person name="Powell A.J."/>
            <person name="Barry K."/>
            <person name="Miller A.N."/>
            <person name="Grigoriev I.V."/>
            <person name="Debuchy R."/>
            <person name="Gladieux P."/>
            <person name="Thoren M.H."/>
            <person name="Johannesson H."/>
        </authorList>
    </citation>
    <scope>NUCLEOTIDE SEQUENCE</scope>
    <source>
        <strain evidence="2">CBS 118394</strain>
    </source>
</reference>
<gene>
    <name evidence="2" type="ORF">B0H66DRAFT_599103</name>
</gene>
<feature type="compositionally biased region" description="Acidic residues" evidence="1">
    <location>
        <begin position="52"/>
        <end position="61"/>
    </location>
</feature>
<evidence type="ECO:0000256" key="1">
    <source>
        <dbReference type="SAM" id="MobiDB-lite"/>
    </source>
</evidence>
<name>A0AAE0IHP6_9PEZI</name>
<accession>A0AAE0IHP6</accession>
<dbReference type="Proteomes" id="UP001283341">
    <property type="component" value="Unassembled WGS sequence"/>
</dbReference>
<sequence length="75" mass="8148">MRPDPDLDKSNVSHKSFINTLEAAWEASADDIDQLLLLNKFASLELEKGGDSDDASDEEDAGQASTSAQPLKQKK</sequence>
<evidence type="ECO:0000313" key="3">
    <source>
        <dbReference type="Proteomes" id="UP001283341"/>
    </source>
</evidence>
<organism evidence="2 3">
    <name type="scientific">Apodospora peruviana</name>
    <dbReference type="NCBI Taxonomy" id="516989"/>
    <lineage>
        <taxon>Eukaryota</taxon>
        <taxon>Fungi</taxon>
        <taxon>Dikarya</taxon>
        <taxon>Ascomycota</taxon>
        <taxon>Pezizomycotina</taxon>
        <taxon>Sordariomycetes</taxon>
        <taxon>Sordariomycetidae</taxon>
        <taxon>Sordariales</taxon>
        <taxon>Lasiosphaeriaceae</taxon>
        <taxon>Apodospora</taxon>
    </lineage>
</organism>
<keyword evidence="3" id="KW-1185">Reference proteome</keyword>
<reference evidence="2" key="1">
    <citation type="journal article" date="2023" name="Mol. Phylogenet. Evol.">
        <title>Genome-scale phylogeny and comparative genomics of the fungal order Sordariales.</title>
        <authorList>
            <person name="Hensen N."/>
            <person name="Bonometti L."/>
            <person name="Westerberg I."/>
            <person name="Brannstrom I.O."/>
            <person name="Guillou S."/>
            <person name="Cros-Aarteil S."/>
            <person name="Calhoun S."/>
            <person name="Haridas S."/>
            <person name="Kuo A."/>
            <person name="Mondo S."/>
            <person name="Pangilinan J."/>
            <person name="Riley R."/>
            <person name="LaButti K."/>
            <person name="Andreopoulos B."/>
            <person name="Lipzen A."/>
            <person name="Chen C."/>
            <person name="Yan M."/>
            <person name="Daum C."/>
            <person name="Ng V."/>
            <person name="Clum A."/>
            <person name="Steindorff A."/>
            <person name="Ohm R.A."/>
            <person name="Martin F."/>
            <person name="Silar P."/>
            <person name="Natvig D.O."/>
            <person name="Lalanne C."/>
            <person name="Gautier V."/>
            <person name="Ament-Velasquez S.L."/>
            <person name="Kruys A."/>
            <person name="Hutchinson M.I."/>
            <person name="Powell A.J."/>
            <person name="Barry K."/>
            <person name="Miller A.N."/>
            <person name="Grigoriev I.V."/>
            <person name="Debuchy R."/>
            <person name="Gladieux P."/>
            <person name="Hiltunen Thoren M."/>
            <person name="Johannesson H."/>
        </authorList>
    </citation>
    <scope>NUCLEOTIDE SEQUENCE</scope>
    <source>
        <strain evidence="2">CBS 118394</strain>
    </source>
</reference>
<comment type="caution">
    <text evidence="2">The sequence shown here is derived from an EMBL/GenBank/DDBJ whole genome shotgun (WGS) entry which is preliminary data.</text>
</comment>
<proteinExistence type="predicted"/>
<dbReference type="AlphaFoldDB" id="A0AAE0IHP6"/>
<feature type="compositionally biased region" description="Polar residues" evidence="1">
    <location>
        <begin position="66"/>
        <end position="75"/>
    </location>
</feature>
<protein>
    <submittedName>
        <fullName evidence="2">Uncharacterized protein</fullName>
    </submittedName>
</protein>